<dbReference type="EMBL" id="VDGI01000001">
    <property type="protein sequence ID" value="TQR21442.1"/>
    <property type="molecule type" value="Genomic_DNA"/>
</dbReference>
<dbReference type="PANTHER" id="PTHR43328:SF1">
    <property type="entry name" value="N-ACETYLTRANSFERASE DOMAIN-CONTAINING PROTEIN"/>
    <property type="match status" value="1"/>
</dbReference>
<dbReference type="InterPro" id="IPR000182">
    <property type="entry name" value="GNAT_dom"/>
</dbReference>
<dbReference type="CDD" id="cd04301">
    <property type="entry name" value="NAT_SF"/>
    <property type="match status" value="1"/>
</dbReference>
<dbReference type="Proteomes" id="UP000316626">
    <property type="component" value="Unassembled WGS sequence"/>
</dbReference>
<gene>
    <name evidence="2" type="ORF">FG384_00300</name>
</gene>
<dbReference type="AlphaFoldDB" id="A0A544TVG3"/>
<feature type="domain" description="N-acetyltransferase" evidence="1">
    <location>
        <begin position="20"/>
        <end position="175"/>
    </location>
</feature>
<name>A0A544TVG3_9BACI</name>
<dbReference type="SUPFAM" id="SSF55729">
    <property type="entry name" value="Acyl-CoA N-acyltransferases (Nat)"/>
    <property type="match status" value="2"/>
</dbReference>
<dbReference type="GO" id="GO:0016747">
    <property type="term" value="F:acyltransferase activity, transferring groups other than amino-acyl groups"/>
    <property type="evidence" value="ECO:0007669"/>
    <property type="project" value="InterPro"/>
</dbReference>
<organism evidence="2 3">
    <name type="scientific">Psychrobacillus vulpis</name>
    <dbReference type="NCBI Taxonomy" id="2325572"/>
    <lineage>
        <taxon>Bacteria</taxon>
        <taxon>Bacillati</taxon>
        <taxon>Bacillota</taxon>
        <taxon>Bacilli</taxon>
        <taxon>Bacillales</taxon>
        <taxon>Bacillaceae</taxon>
        <taxon>Psychrobacillus</taxon>
    </lineage>
</organism>
<reference evidence="2 3" key="1">
    <citation type="submission" date="2019-06" db="EMBL/GenBank/DDBJ databases">
        <title>Psychrobacillus vulpis sp. nov., a new species isolated from feces of a red fox that inhabits in The Tablas de Daimiel Natural Park, Albacete, Spain.</title>
        <authorList>
            <person name="Rodriguez M."/>
            <person name="Reina J.C."/>
            <person name="Bejar V."/>
            <person name="Llamas I."/>
        </authorList>
    </citation>
    <scope>NUCLEOTIDE SEQUENCE [LARGE SCALE GENOMIC DNA]</scope>
    <source>
        <strain evidence="2 3">Z8</strain>
    </source>
</reference>
<dbReference type="Gene3D" id="3.40.630.30">
    <property type="match status" value="2"/>
</dbReference>
<dbReference type="OrthoDB" id="69535at2"/>
<dbReference type="PROSITE" id="PS51186">
    <property type="entry name" value="GNAT"/>
    <property type="match status" value="2"/>
</dbReference>
<keyword evidence="3" id="KW-1185">Reference proteome</keyword>
<dbReference type="InterPro" id="IPR016181">
    <property type="entry name" value="Acyl_CoA_acyltransferase"/>
</dbReference>
<keyword evidence="2" id="KW-0808">Transferase</keyword>
<feature type="domain" description="N-acetyltransferase" evidence="1">
    <location>
        <begin position="200"/>
        <end position="344"/>
    </location>
</feature>
<proteinExistence type="predicted"/>
<evidence type="ECO:0000259" key="1">
    <source>
        <dbReference type="PROSITE" id="PS51186"/>
    </source>
</evidence>
<protein>
    <submittedName>
        <fullName evidence="2">GNAT family N-acetyltransferase</fullName>
    </submittedName>
</protein>
<comment type="caution">
    <text evidence="2">The sequence shown here is derived from an EMBL/GenBank/DDBJ whole genome shotgun (WGS) entry which is preliminary data.</text>
</comment>
<dbReference type="PANTHER" id="PTHR43328">
    <property type="entry name" value="ACETYLTRANSFERASE-RELATED"/>
    <property type="match status" value="1"/>
</dbReference>
<dbReference type="Pfam" id="PF00583">
    <property type="entry name" value="Acetyltransf_1"/>
    <property type="match status" value="2"/>
</dbReference>
<evidence type="ECO:0000313" key="2">
    <source>
        <dbReference type="EMBL" id="TQR21442.1"/>
    </source>
</evidence>
<evidence type="ECO:0000313" key="3">
    <source>
        <dbReference type="Proteomes" id="UP000316626"/>
    </source>
</evidence>
<sequence length="344" mass="39188">MRRFLCYANKKSISGGIIVTELIAYEEKYFADLENYPLSEEQLGFTGHPLELLERSTNISTYTPIIILEEGQVAGFFVLDTGEDKFNYTDQQESILLRGYSIHPAFQGRGIAKTSMSLIPPYVLEHFPKIKQVVLGVNEANKAAQSVYLKTGFIDEGKRFNGRSGVQIAMSLKLNEVITRQAILGDEQGIVDVCVAAQWNTYKELYTVEYIESIIEKYYTTERIKEEITSTSRDWNGYYVALLNNRIVGAIGGGVDEEGVAEVYVFYLDPQKRGEGIGTKLLQSFTEIQRNQYNAHEQWVSVAKGNDLSIPFYEARGFVFQMEEEPYESNQENNVQSLRYKREI</sequence>
<accession>A0A544TVG3</accession>